<comment type="caution">
    <text evidence="2">The sequence shown here is derived from an EMBL/GenBank/DDBJ whole genome shotgun (WGS) entry which is preliminary data.</text>
</comment>
<feature type="chain" id="PRO_5038723242" evidence="1">
    <location>
        <begin position="21"/>
        <end position="138"/>
    </location>
</feature>
<protein>
    <submittedName>
        <fullName evidence="2">Uncharacterized protein</fullName>
    </submittedName>
</protein>
<gene>
    <name evidence="2" type="ORF">J4H85_00555</name>
</gene>
<dbReference type="InterPro" id="IPR047676">
    <property type="entry name" value="FxLYD_dom"/>
</dbReference>
<dbReference type="AlphaFoldDB" id="A0A939QGJ6"/>
<sequence>MNLRSMVIAPAALLAAVALVGCTGGDQPDAVDEAPEKVIEVQDQPGSVEGYVGASDDAEVTSCDMQDGALRVTGTVTNPEAAPQEYRIYVSALDAGDTVGLVQVDVPEVADSETWSTEIPYDGTDLECVLRVERFSAE</sequence>
<dbReference type="RefSeq" id="WP_208235888.1">
    <property type="nucleotide sequence ID" value="NZ_BAAAQU010000001.1"/>
</dbReference>
<dbReference type="NCBIfam" id="NF038353">
    <property type="entry name" value="FxLYD_dom"/>
    <property type="match status" value="1"/>
</dbReference>
<dbReference type="Proteomes" id="UP000668403">
    <property type="component" value="Unassembled WGS sequence"/>
</dbReference>
<reference evidence="2" key="1">
    <citation type="submission" date="2021-03" db="EMBL/GenBank/DDBJ databases">
        <title>Leucobacter chromiisoli sp. nov., isolated from chromium-containing soil of chemical plant.</title>
        <authorList>
            <person name="Xu Z."/>
        </authorList>
    </citation>
    <scope>NUCLEOTIDE SEQUENCE</scope>
    <source>
        <strain evidence="2">K 70/01</strain>
    </source>
</reference>
<evidence type="ECO:0000313" key="2">
    <source>
        <dbReference type="EMBL" id="MBO2988489.1"/>
    </source>
</evidence>
<dbReference type="PROSITE" id="PS51257">
    <property type="entry name" value="PROKAR_LIPOPROTEIN"/>
    <property type="match status" value="1"/>
</dbReference>
<evidence type="ECO:0000313" key="3">
    <source>
        <dbReference type="Proteomes" id="UP000668403"/>
    </source>
</evidence>
<evidence type="ECO:0000256" key="1">
    <source>
        <dbReference type="SAM" id="SignalP"/>
    </source>
</evidence>
<feature type="signal peptide" evidence="1">
    <location>
        <begin position="1"/>
        <end position="20"/>
    </location>
</feature>
<keyword evidence="3" id="KW-1185">Reference proteome</keyword>
<accession>A0A939QGJ6</accession>
<dbReference type="EMBL" id="JAGFBF010000001">
    <property type="protein sequence ID" value="MBO2988489.1"/>
    <property type="molecule type" value="Genomic_DNA"/>
</dbReference>
<keyword evidence="1" id="KW-0732">Signal</keyword>
<proteinExistence type="predicted"/>
<organism evidence="2 3">
    <name type="scientific">Leucobacter tardus</name>
    <dbReference type="NCBI Taxonomy" id="501483"/>
    <lineage>
        <taxon>Bacteria</taxon>
        <taxon>Bacillati</taxon>
        <taxon>Actinomycetota</taxon>
        <taxon>Actinomycetes</taxon>
        <taxon>Micrococcales</taxon>
        <taxon>Microbacteriaceae</taxon>
        <taxon>Leucobacter</taxon>
    </lineage>
</organism>
<name>A0A939QGJ6_9MICO</name>